<evidence type="ECO:0000313" key="4">
    <source>
        <dbReference type="EMBL" id="KAH9834259.1"/>
    </source>
</evidence>
<dbReference type="SMART" id="SM00484">
    <property type="entry name" value="XPGI"/>
    <property type="match status" value="1"/>
</dbReference>
<dbReference type="Pfam" id="PF12247">
    <property type="entry name" value="MKT1_N"/>
    <property type="match status" value="1"/>
</dbReference>
<proteinExistence type="inferred from homology"/>
<evidence type="ECO:0000256" key="2">
    <source>
        <dbReference type="ARBA" id="ARBA00024023"/>
    </source>
</evidence>
<protein>
    <submittedName>
        <fullName evidence="4">Xpg i-region protein</fullName>
    </submittedName>
</protein>
<reference evidence="4 5" key="2">
    <citation type="journal article" date="2021" name="Curr. Genet.">
        <title>Genetic response to nitrogen starvation in the aggressive Eucalyptus foliar pathogen Teratosphaeria destructans.</title>
        <authorList>
            <person name="Havenga M."/>
            <person name="Wingfield B.D."/>
            <person name="Wingfield M.J."/>
            <person name="Dreyer L.L."/>
            <person name="Roets F."/>
            <person name="Aylward J."/>
        </authorList>
    </citation>
    <scope>NUCLEOTIDE SEQUENCE [LARGE SCALE GENOMIC DNA]</scope>
    <source>
        <strain evidence="4">CMW44962</strain>
    </source>
</reference>
<dbReference type="InterPro" id="IPR006086">
    <property type="entry name" value="XPG-I_dom"/>
</dbReference>
<feature type="domain" description="XPG-I" evidence="3">
    <location>
        <begin position="143"/>
        <end position="211"/>
    </location>
</feature>
<dbReference type="PANTHER" id="PTHR11081">
    <property type="entry name" value="FLAP ENDONUCLEASE FAMILY MEMBER"/>
    <property type="match status" value="1"/>
</dbReference>
<comment type="similarity">
    <text evidence="2">Belongs to the XPG/RAD2 endonuclease family.</text>
</comment>
<sequence>MAFREWAQSEGLTTSGDLDQFRGITVAIDAQDYLDTLLTNSVTREPLLPAHGGLPFALRKHVDADIQGFQDAGIEPLFIFNGLEVACRDRAIIFKEARKATNTLNEAWSVYDEGRGDEAVMTFGKACTYRTAHISRWLHAYLHKAGVFVQIAPYSAAAQTVYLETNSYVHAVAGSASTLVYGADKVVTKFDWAAKKAVWVDMLACTTKLGMHRDQFNDLMLLSGCSLLPAISEVDAIAPVQNARTLLSRCNNDGHTVCLQHKDEDYLSAFRKAKSAIKHAVIMNEDGKIIPKDEAHIPNDVHDFVGQRLPEEVLFYLSRGLVGPRVLTWRTRTHILEIPPLDGGMSMPYKNLVQDKLRPLHAQALALITKSLHRYYQKTDIELICWFNENERGQLGLLDLISNEDSDVESSWHLQETALSGIDGEVLGSPLSYVVGLLSDEAKATATNTKRTGPGMLSTPKELVVNSVARFLHDRGYINPNHTLSAYGRALKASLDRAKSNGYAKMAINSVEVEETVLMAFELLRLDLLNNKPYFQSPPYSGQPLQGTETDKANTLLVSRIASLGLCRHKQIGYTGPLSRNLLAYQQMTAAVRESLRDLLEMHACNMLLSGTINRSIAPEQLTNLGTSLPFVREPDVGLSLMVKSYLDVLSQDSEKRPDATAWFTHAISMHADLNKAWKMWDAINVGIQAADSSIVNNETRKLFKNADEWLEKKKAAAPTTNGVHSDENT</sequence>
<dbReference type="InterPro" id="IPR006084">
    <property type="entry name" value="XPG/Rad2"/>
</dbReference>
<dbReference type="SUPFAM" id="SSF88723">
    <property type="entry name" value="PIN domain-like"/>
    <property type="match status" value="1"/>
</dbReference>
<keyword evidence="1" id="KW-0810">Translation regulation</keyword>
<dbReference type="Gene3D" id="3.40.50.1010">
    <property type="entry name" value="5'-nuclease"/>
    <property type="match status" value="1"/>
</dbReference>
<reference evidence="4 5" key="1">
    <citation type="journal article" date="2018" name="IMA Fungus">
        <title>IMA Genome-F 10: Nine draft genome sequences of Claviceps purpurea s.lat., including C. arundinis, C. humidiphila, and C. cf. spartinae, pseudomolecules for the pitch canker pathogen Fusarium circinatum, draft genome of Davidsoniella eucalypti, Grosmannia galeiformis, Quambalaria eucalypti, and Teratosphaeria destructans.</title>
        <authorList>
            <person name="Wingfield B.D."/>
            <person name="Liu M."/>
            <person name="Nguyen H.D."/>
            <person name="Lane F.A."/>
            <person name="Morgan S.W."/>
            <person name="De Vos L."/>
            <person name="Wilken P.M."/>
            <person name="Duong T.A."/>
            <person name="Aylward J."/>
            <person name="Coetzee M.P."/>
            <person name="Dadej K."/>
            <person name="De Beer Z.W."/>
            <person name="Findlay W."/>
            <person name="Havenga M."/>
            <person name="Kolarik M."/>
            <person name="Menzies J.G."/>
            <person name="Naidoo K."/>
            <person name="Pochopski O."/>
            <person name="Shoukouhi P."/>
            <person name="Santana Q.C."/>
            <person name="Seifert K.A."/>
            <person name="Soal N."/>
            <person name="Steenkamp E.T."/>
            <person name="Tatham C.T."/>
            <person name="van der Nest M.A."/>
            <person name="Wingfield M.J."/>
        </authorList>
    </citation>
    <scope>NUCLEOTIDE SEQUENCE [LARGE SCALE GENOMIC DNA]</scope>
    <source>
        <strain evidence="4">CMW44962</strain>
    </source>
</reference>
<gene>
    <name evidence="4" type="ORF">Tdes44962_MAKER08676</name>
</gene>
<dbReference type="Pfam" id="PF00867">
    <property type="entry name" value="XPG_I"/>
    <property type="match status" value="1"/>
</dbReference>
<dbReference type="GO" id="GO:0004518">
    <property type="term" value="F:nuclease activity"/>
    <property type="evidence" value="ECO:0007669"/>
    <property type="project" value="InterPro"/>
</dbReference>
<dbReference type="Pfam" id="PF12246">
    <property type="entry name" value="MKT1_C"/>
    <property type="match status" value="1"/>
</dbReference>
<name>A0A9W7SWD6_9PEZI</name>
<dbReference type="GO" id="GO:0003730">
    <property type="term" value="F:mRNA 3'-UTR binding"/>
    <property type="evidence" value="ECO:0007669"/>
    <property type="project" value="TreeGrafter"/>
</dbReference>
<dbReference type="AlphaFoldDB" id="A0A9W7SWD6"/>
<dbReference type="EMBL" id="RIBY02001013">
    <property type="protein sequence ID" value="KAH9834259.1"/>
    <property type="molecule type" value="Genomic_DNA"/>
</dbReference>
<dbReference type="CDD" id="cd09858">
    <property type="entry name" value="PIN_MKT1"/>
    <property type="match status" value="1"/>
</dbReference>
<comment type="caution">
    <text evidence="4">The sequence shown here is derived from an EMBL/GenBank/DDBJ whole genome shotgun (WGS) entry which is preliminary data.</text>
</comment>
<dbReference type="Proteomes" id="UP001138500">
    <property type="component" value="Unassembled WGS sequence"/>
</dbReference>
<dbReference type="GO" id="GO:0006974">
    <property type="term" value="P:DNA damage response"/>
    <property type="evidence" value="ECO:0007669"/>
    <property type="project" value="UniProtKB-ARBA"/>
</dbReference>
<keyword evidence="5" id="KW-1185">Reference proteome</keyword>
<dbReference type="InterPro" id="IPR029060">
    <property type="entry name" value="PIN-like_dom_sf"/>
</dbReference>
<dbReference type="InterPro" id="IPR022040">
    <property type="entry name" value="MKT1_N"/>
</dbReference>
<dbReference type="GO" id="GO:0006417">
    <property type="term" value="P:regulation of translation"/>
    <property type="evidence" value="ECO:0007669"/>
    <property type="project" value="UniProtKB-KW"/>
</dbReference>
<accession>A0A9W7SWD6</accession>
<dbReference type="OrthoDB" id="17262at2759"/>
<organism evidence="4 5">
    <name type="scientific">Teratosphaeria destructans</name>
    <dbReference type="NCBI Taxonomy" id="418781"/>
    <lineage>
        <taxon>Eukaryota</taxon>
        <taxon>Fungi</taxon>
        <taxon>Dikarya</taxon>
        <taxon>Ascomycota</taxon>
        <taxon>Pezizomycotina</taxon>
        <taxon>Dothideomycetes</taxon>
        <taxon>Dothideomycetidae</taxon>
        <taxon>Mycosphaerellales</taxon>
        <taxon>Teratosphaeriaceae</taxon>
        <taxon>Teratosphaeria</taxon>
    </lineage>
</organism>
<evidence type="ECO:0000256" key="1">
    <source>
        <dbReference type="ARBA" id="ARBA00022845"/>
    </source>
</evidence>
<dbReference type="PANTHER" id="PTHR11081:SF32">
    <property type="entry name" value="POST-TRANSCRIPTIONAL REGULATOR MKT1"/>
    <property type="match status" value="1"/>
</dbReference>
<dbReference type="InterPro" id="IPR022039">
    <property type="entry name" value="MKT1_C"/>
</dbReference>
<evidence type="ECO:0000259" key="3">
    <source>
        <dbReference type="SMART" id="SM00484"/>
    </source>
</evidence>
<evidence type="ECO:0000313" key="5">
    <source>
        <dbReference type="Proteomes" id="UP001138500"/>
    </source>
</evidence>